<dbReference type="AlphaFoldDB" id="X1Q9J2"/>
<dbReference type="EMBL" id="BARV01025037">
    <property type="protein sequence ID" value="GAI39944.1"/>
    <property type="molecule type" value="Genomic_DNA"/>
</dbReference>
<protein>
    <submittedName>
        <fullName evidence="1">Uncharacterized protein</fullName>
    </submittedName>
</protein>
<reference evidence="1" key="1">
    <citation type="journal article" date="2014" name="Front. Microbiol.">
        <title>High frequency of phylogenetically diverse reductive dehalogenase-homologous genes in deep subseafloor sedimentary metagenomes.</title>
        <authorList>
            <person name="Kawai M."/>
            <person name="Futagami T."/>
            <person name="Toyoda A."/>
            <person name="Takaki Y."/>
            <person name="Nishi S."/>
            <person name="Hori S."/>
            <person name="Arai W."/>
            <person name="Tsubouchi T."/>
            <person name="Morono Y."/>
            <person name="Uchiyama I."/>
            <person name="Ito T."/>
            <person name="Fujiyama A."/>
            <person name="Inagaki F."/>
            <person name="Takami H."/>
        </authorList>
    </citation>
    <scope>NUCLEOTIDE SEQUENCE</scope>
    <source>
        <strain evidence="1">Expedition CK06-06</strain>
    </source>
</reference>
<comment type="caution">
    <text evidence="1">The sequence shown here is derived from an EMBL/GenBank/DDBJ whole genome shotgun (WGS) entry which is preliminary data.</text>
</comment>
<evidence type="ECO:0000313" key="1">
    <source>
        <dbReference type="EMBL" id="GAI39944.1"/>
    </source>
</evidence>
<organism evidence="1">
    <name type="scientific">marine sediment metagenome</name>
    <dbReference type="NCBI Taxonomy" id="412755"/>
    <lineage>
        <taxon>unclassified sequences</taxon>
        <taxon>metagenomes</taxon>
        <taxon>ecological metagenomes</taxon>
    </lineage>
</organism>
<sequence length="35" mass="4330">MLDFYYMRIPNLELRLSNILFILKNQSLYLIDKTH</sequence>
<name>X1Q9J2_9ZZZZ</name>
<feature type="non-terminal residue" evidence="1">
    <location>
        <position position="35"/>
    </location>
</feature>
<accession>X1Q9J2</accession>
<proteinExistence type="predicted"/>
<gene>
    <name evidence="1" type="ORF">S06H3_40745</name>
</gene>